<dbReference type="Proteomes" id="UP000812013">
    <property type="component" value="Unassembled WGS sequence"/>
</dbReference>
<keyword evidence="1" id="KW-0547">Nucleotide-binding</keyword>
<protein>
    <recommendedName>
        <fullName evidence="3">Translation elongation factor EFG/EF2 domain-containing protein</fullName>
    </recommendedName>
</protein>
<evidence type="ECO:0000259" key="3">
    <source>
        <dbReference type="SMART" id="SM00889"/>
    </source>
</evidence>
<organism evidence="4 5">
    <name type="scientific">Streptomyces bambusae</name>
    <dbReference type="NCBI Taxonomy" id="1550616"/>
    <lineage>
        <taxon>Bacteria</taxon>
        <taxon>Bacillati</taxon>
        <taxon>Actinomycetota</taxon>
        <taxon>Actinomycetes</taxon>
        <taxon>Kitasatosporales</taxon>
        <taxon>Streptomycetaceae</taxon>
        <taxon>Streptomyces</taxon>
    </lineage>
</organism>
<comment type="caution">
    <text evidence="4">The sequence shown here is derived from an EMBL/GenBank/DDBJ whole genome shotgun (WGS) entry which is preliminary data.</text>
</comment>
<dbReference type="SUPFAM" id="SSF54211">
    <property type="entry name" value="Ribosomal protein S5 domain 2-like"/>
    <property type="match status" value="1"/>
</dbReference>
<dbReference type="RefSeq" id="WP_219668691.1">
    <property type="nucleotide sequence ID" value="NZ_WTFF01000148.1"/>
</dbReference>
<dbReference type="EMBL" id="WTFF01000148">
    <property type="protein sequence ID" value="MBW5484204.1"/>
    <property type="molecule type" value="Genomic_DNA"/>
</dbReference>
<name>A0ABS6Z8W9_9ACTN</name>
<dbReference type="Gene3D" id="3.30.230.10">
    <property type="match status" value="1"/>
</dbReference>
<dbReference type="InterPro" id="IPR020568">
    <property type="entry name" value="Ribosomal_Su5_D2-typ_SF"/>
</dbReference>
<feature type="domain" description="Translation elongation factor EFG/EF2" evidence="3">
    <location>
        <begin position="3"/>
        <end position="122"/>
    </location>
</feature>
<reference evidence="4 5" key="1">
    <citation type="submission" date="2019-12" db="EMBL/GenBank/DDBJ databases">
        <title>Genome sequence of Streptomyces bambusae.</title>
        <authorList>
            <person name="Bansal K."/>
            <person name="Choksket S."/>
            <person name="Korpole S."/>
            <person name="Patil P.B."/>
        </authorList>
    </citation>
    <scope>NUCLEOTIDE SEQUENCE [LARGE SCALE GENOMIC DNA]</scope>
    <source>
        <strain evidence="4 5">SK60</strain>
    </source>
</reference>
<dbReference type="InterPro" id="IPR014721">
    <property type="entry name" value="Ribsml_uS5_D2-typ_fold_subgr"/>
</dbReference>
<evidence type="ECO:0000313" key="4">
    <source>
        <dbReference type="EMBL" id="MBW5484204.1"/>
    </source>
</evidence>
<sequence>MQSRTFPPHPVRGVRAVYARQSSCPSDFAEVTVDFEPWEAGVAFEVAADLVTRGHVAPQDLSAYRTALEAGIRAELAELGADTPAAVAVVLRGIRVHEVDSHPGAFEAVGRVAVRNALAAAYGRSTEVQVRVRAAPRITARRH</sequence>
<dbReference type="SMART" id="SM00889">
    <property type="entry name" value="EFG_IV"/>
    <property type="match status" value="1"/>
</dbReference>
<evidence type="ECO:0000256" key="1">
    <source>
        <dbReference type="ARBA" id="ARBA00022741"/>
    </source>
</evidence>
<dbReference type="Pfam" id="PF03764">
    <property type="entry name" value="EFG_IV"/>
    <property type="match status" value="1"/>
</dbReference>
<proteinExistence type="predicted"/>
<gene>
    <name evidence="4" type="ORF">GPJ59_20550</name>
</gene>
<keyword evidence="5" id="KW-1185">Reference proteome</keyword>
<keyword evidence="2" id="KW-0342">GTP-binding</keyword>
<accession>A0ABS6Z8W9</accession>
<evidence type="ECO:0000256" key="2">
    <source>
        <dbReference type="ARBA" id="ARBA00023134"/>
    </source>
</evidence>
<evidence type="ECO:0000313" key="5">
    <source>
        <dbReference type="Proteomes" id="UP000812013"/>
    </source>
</evidence>
<dbReference type="InterPro" id="IPR005517">
    <property type="entry name" value="Transl_elong_EFG/EF2_IV"/>
</dbReference>